<comment type="caution">
    <text evidence="1">The sequence shown here is derived from an EMBL/GenBank/DDBJ whole genome shotgun (WGS) entry which is preliminary data.</text>
</comment>
<dbReference type="Proteomes" id="UP001139461">
    <property type="component" value="Unassembled WGS sequence"/>
</dbReference>
<dbReference type="RefSeq" id="WP_237603667.1">
    <property type="nucleotide sequence ID" value="NZ_JAIRBA010000027.1"/>
</dbReference>
<dbReference type="SUPFAM" id="SSF53756">
    <property type="entry name" value="UDP-Glycosyltransferase/glycogen phosphorylase"/>
    <property type="match status" value="1"/>
</dbReference>
<evidence type="ECO:0000313" key="2">
    <source>
        <dbReference type="Proteomes" id="UP001139461"/>
    </source>
</evidence>
<dbReference type="EMBL" id="JAIRBA010000027">
    <property type="protein sequence ID" value="MCG2419882.1"/>
    <property type="molecule type" value="Genomic_DNA"/>
</dbReference>
<name>A0A9X1U443_9FLAO</name>
<evidence type="ECO:0000313" key="1">
    <source>
        <dbReference type="EMBL" id="MCG2419882.1"/>
    </source>
</evidence>
<gene>
    <name evidence="1" type="ORF">K8089_12700</name>
</gene>
<protein>
    <submittedName>
        <fullName evidence="1">UDP-glycosyltransferase</fullName>
    </submittedName>
</protein>
<dbReference type="AlphaFoldDB" id="A0A9X1U443"/>
<organism evidence="1 2">
    <name type="scientific">Aequorivita vitellina</name>
    <dbReference type="NCBI Taxonomy" id="2874475"/>
    <lineage>
        <taxon>Bacteria</taxon>
        <taxon>Pseudomonadati</taxon>
        <taxon>Bacteroidota</taxon>
        <taxon>Flavobacteriia</taxon>
        <taxon>Flavobacteriales</taxon>
        <taxon>Flavobacteriaceae</taxon>
        <taxon>Aequorivita</taxon>
    </lineage>
</organism>
<accession>A0A9X1U443</accession>
<keyword evidence="2" id="KW-1185">Reference proteome</keyword>
<proteinExistence type="predicted"/>
<sequence length="419" mass="48708">MSLKILILAETLDVDSSSAGKAQNAFIKSLAAEDFDIKAYHYSYKEINIKNVQTILIKENRLDIYYVLSRFQRIFQRMTKLNISRFLETRFGFSYTFRNDVNSMAKTLKLEKPANYDILITLSRGASYRTHAALLKLPKWHKKWLAYIHDPYPFHWYPKPYKWLQAGSAQKEQFFKQVALKARWLGYPSQLLSEWMGQFDSSFIEKVVILPHQIPKNITENINVLPDYFEKDKFTVLHAGNLLAQRNPFPLIEAWVNFLDKNPEVKDECQLLLIGPASYHQPKLSHICTNAPSIFVSDGYRPQKEVIQIETKASVNIILEAVSEISPFLPAKFPGLVKANRPILHLGPEHSESRRLLGSDYEYVAVADDILTISDKLLLLYKEWKMNNSHFYLNNPELQYYFSSENFEKIIKGLKRMIS</sequence>
<reference evidence="1" key="1">
    <citation type="submission" date="2021-09" db="EMBL/GenBank/DDBJ databases">
        <title>Genome of Aequorivita sp. strain F47161.</title>
        <authorList>
            <person name="Wang Y."/>
        </authorList>
    </citation>
    <scope>NUCLEOTIDE SEQUENCE</scope>
    <source>
        <strain evidence="1">F47161</strain>
    </source>
</reference>